<dbReference type="OrthoDB" id="3510203at2759"/>
<dbReference type="PANTHER" id="PTHR38795">
    <property type="entry name" value="DUF6604 DOMAIN-CONTAINING PROTEIN"/>
    <property type="match status" value="1"/>
</dbReference>
<evidence type="ECO:0000313" key="2">
    <source>
        <dbReference type="Proteomes" id="UP000443090"/>
    </source>
</evidence>
<comment type="caution">
    <text evidence="1">The sequence shown here is derived from an EMBL/GenBank/DDBJ whole genome shotgun (WGS) entry which is preliminary data.</text>
</comment>
<reference evidence="1 2" key="1">
    <citation type="submission" date="2018-05" db="EMBL/GenBank/DDBJ databases">
        <title>Genome sequencing and assembly of the regulated plant pathogen Lachnellula willkommii and related sister species for the development of diagnostic species identification markers.</title>
        <authorList>
            <person name="Giroux E."/>
            <person name="Bilodeau G."/>
        </authorList>
    </citation>
    <scope>NUCLEOTIDE SEQUENCE [LARGE SCALE GENOMIC DNA]</scope>
    <source>
        <strain evidence="1 2">CBS 160.35</strain>
    </source>
</reference>
<dbReference type="Proteomes" id="UP000443090">
    <property type="component" value="Unassembled WGS sequence"/>
</dbReference>
<name>A0A8H8S6R9_9HELO</name>
<evidence type="ECO:0000313" key="1">
    <source>
        <dbReference type="EMBL" id="TVY48091.1"/>
    </source>
</evidence>
<proteinExistence type="predicted"/>
<accession>A0A8H8S6R9</accession>
<protein>
    <submittedName>
        <fullName evidence="1">Uncharacterized protein</fullName>
    </submittedName>
</protein>
<organism evidence="1 2">
    <name type="scientific">Lachnellula occidentalis</name>
    <dbReference type="NCBI Taxonomy" id="215460"/>
    <lineage>
        <taxon>Eukaryota</taxon>
        <taxon>Fungi</taxon>
        <taxon>Dikarya</taxon>
        <taxon>Ascomycota</taxon>
        <taxon>Pezizomycotina</taxon>
        <taxon>Leotiomycetes</taxon>
        <taxon>Helotiales</taxon>
        <taxon>Lachnaceae</taxon>
        <taxon>Lachnellula</taxon>
    </lineage>
</organism>
<keyword evidence="2" id="KW-1185">Reference proteome</keyword>
<dbReference type="PANTHER" id="PTHR38795:SF1">
    <property type="entry name" value="DUF6604 DOMAIN-CONTAINING PROTEIN"/>
    <property type="match status" value="1"/>
</dbReference>
<dbReference type="AlphaFoldDB" id="A0A8H8S6R9"/>
<sequence>MVSLFKRSTSFTDLRVIRLDVKDPRTKANVKFPAEDELTGGILKMCRTKEIPIWLVLALQVQLDIHYVLLEDISRPHSELSAAAVQAIATIEAHQDFSKDMQIKNWPKANDNALEFCLWELEQWIKSDMLDPLRSNTFAELGYSKRGSFVLLKSHPVLCGLMLFRFNLNMQYLGLALVNAWGALPATLHLYNACLTEHLLESPWMDMEAVIAAHTAKRIFVGNRPCTPQEYLKRFMLVMGYSASTFSTDIRLGPRPNASKKGPRQMLGESVIAEIYADRYLRHLKAPDPNAENSGFTLAAIEKLLEAGTMPATDDDNTNNDFLGGAFKTILMQIQPKKSLLPKFARSHRLTTLQLLTALESSMTNETFAFNVDYFSLHRRCFRLLRTIVAEMEAVFLKYFGPMYLEKESQLPFVVGYIFQVVSGSSKASEVFFPKIKSDEHGSKMLVQVSQIVARFIESEGEVAIEKVKEASQVFGGLEFETHVVSPTLDRDALKTTVQAFNALPRMQDMPVSNVPTGPGPNHWHFSVRQVGHELDPPDVVYLVSPDNAMMHVAAPAQGSPILSLPTLADQADMVVLLLLGSFVKGVLKGSQAHHAKFAPWSWSCNEATLAEAVEKKLKDHGVREEMCIVRHGNEAENKLCEGVWAMMKNHLVASSHARNDARGGI</sequence>
<dbReference type="EMBL" id="QGMI01000060">
    <property type="protein sequence ID" value="TVY48091.1"/>
    <property type="molecule type" value="Genomic_DNA"/>
</dbReference>
<gene>
    <name evidence="1" type="ORF">LOCC1_G002055</name>
</gene>